<dbReference type="GO" id="GO:0009507">
    <property type="term" value="C:chloroplast"/>
    <property type="evidence" value="ECO:0007669"/>
    <property type="project" value="TreeGrafter"/>
</dbReference>
<evidence type="ECO:0000256" key="1">
    <source>
        <dbReference type="SAM" id="Coils"/>
    </source>
</evidence>
<gene>
    <name evidence="4" type="ORF">KSP39_PZI011605</name>
</gene>
<keyword evidence="5" id="KW-1185">Reference proteome</keyword>
<keyword evidence="3" id="KW-0472">Membrane</keyword>
<keyword evidence="3" id="KW-0812">Transmembrane</keyword>
<reference evidence="4 5" key="1">
    <citation type="journal article" date="2022" name="Nat. Plants">
        <title>Genomes of leafy and leafless Platanthera orchids illuminate the evolution of mycoheterotrophy.</title>
        <authorList>
            <person name="Li M.H."/>
            <person name="Liu K.W."/>
            <person name="Li Z."/>
            <person name="Lu H.C."/>
            <person name="Ye Q.L."/>
            <person name="Zhang D."/>
            <person name="Wang J.Y."/>
            <person name="Li Y.F."/>
            <person name="Zhong Z.M."/>
            <person name="Liu X."/>
            <person name="Yu X."/>
            <person name="Liu D.K."/>
            <person name="Tu X.D."/>
            <person name="Liu B."/>
            <person name="Hao Y."/>
            <person name="Liao X.Y."/>
            <person name="Jiang Y.T."/>
            <person name="Sun W.H."/>
            <person name="Chen J."/>
            <person name="Chen Y.Q."/>
            <person name="Ai Y."/>
            <person name="Zhai J.W."/>
            <person name="Wu S.S."/>
            <person name="Zhou Z."/>
            <person name="Hsiao Y.Y."/>
            <person name="Wu W.L."/>
            <person name="Chen Y.Y."/>
            <person name="Lin Y.F."/>
            <person name="Hsu J.L."/>
            <person name="Li C.Y."/>
            <person name="Wang Z.W."/>
            <person name="Zhao X."/>
            <person name="Zhong W.Y."/>
            <person name="Ma X.K."/>
            <person name="Ma L."/>
            <person name="Huang J."/>
            <person name="Chen G.Z."/>
            <person name="Huang M.Z."/>
            <person name="Huang L."/>
            <person name="Peng D.H."/>
            <person name="Luo Y.B."/>
            <person name="Zou S.Q."/>
            <person name="Chen S.P."/>
            <person name="Lan S."/>
            <person name="Tsai W.C."/>
            <person name="Van de Peer Y."/>
            <person name="Liu Z.J."/>
        </authorList>
    </citation>
    <scope>NUCLEOTIDE SEQUENCE [LARGE SCALE GENOMIC DNA]</scope>
    <source>
        <strain evidence="4">Lor287</strain>
    </source>
</reference>
<evidence type="ECO:0000256" key="3">
    <source>
        <dbReference type="SAM" id="Phobius"/>
    </source>
</evidence>
<evidence type="ECO:0000313" key="5">
    <source>
        <dbReference type="Proteomes" id="UP001418222"/>
    </source>
</evidence>
<dbReference type="AlphaFoldDB" id="A0AAP0BGH3"/>
<dbReference type="EMBL" id="JBBWWQ010000009">
    <property type="protein sequence ID" value="KAK8938542.1"/>
    <property type="molecule type" value="Genomic_DNA"/>
</dbReference>
<feature type="coiled-coil region" evidence="1">
    <location>
        <begin position="111"/>
        <end position="152"/>
    </location>
</feature>
<dbReference type="Proteomes" id="UP001418222">
    <property type="component" value="Unassembled WGS sequence"/>
</dbReference>
<name>A0AAP0BGH3_9ASPA</name>
<evidence type="ECO:0000313" key="4">
    <source>
        <dbReference type="EMBL" id="KAK8938542.1"/>
    </source>
</evidence>
<protein>
    <submittedName>
        <fullName evidence="4">Uncharacterized protein</fullName>
    </submittedName>
</protein>
<keyword evidence="3" id="KW-1133">Transmembrane helix</keyword>
<sequence length="251" mass="28134">MNAVKAIHFGFPHKSSLNFQLDKSNSRRRSTTCFSNSEGRDSGSSHSEGDKQKQELLVQIAMIQSQKIRLVDFLDDRSAHLSQIAEDANSEFDVIGEKALKELDDAGSRIMEKLESRLLGFEESAEISRQEIACNEKALEEFEEQIVSDRNEGLFFKNLRAETVPQKADFKEEAQKLRQVAKGSAASRARRNIYLALLALMVLALGNAFVASPDVDWRKVGALLLIFVGLLAQFIYEQIMSSTADETTKEK</sequence>
<accession>A0AAP0BGH3</accession>
<feature type="compositionally biased region" description="Basic and acidic residues" evidence="2">
    <location>
        <begin position="38"/>
        <end position="51"/>
    </location>
</feature>
<proteinExistence type="predicted"/>
<dbReference type="PANTHER" id="PTHR35731">
    <property type="entry name" value="8-AMINO-7-OXONONANOATE SYNTHASE"/>
    <property type="match status" value="1"/>
</dbReference>
<feature type="transmembrane region" description="Helical" evidence="3">
    <location>
        <begin position="192"/>
        <end position="211"/>
    </location>
</feature>
<feature type="region of interest" description="Disordered" evidence="2">
    <location>
        <begin position="28"/>
        <end position="51"/>
    </location>
</feature>
<dbReference type="PANTHER" id="PTHR35731:SF1">
    <property type="entry name" value="8-AMINO-7-OXONONANOATE SYNTHASE"/>
    <property type="match status" value="1"/>
</dbReference>
<organism evidence="4 5">
    <name type="scientific">Platanthera zijinensis</name>
    <dbReference type="NCBI Taxonomy" id="2320716"/>
    <lineage>
        <taxon>Eukaryota</taxon>
        <taxon>Viridiplantae</taxon>
        <taxon>Streptophyta</taxon>
        <taxon>Embryophyta</taxon>
        <taxon>Tracheophyta</taxon>
        <taxon>Spermatophyta</taxon>
        <taxon>Magnoliopsida</taxon>
        <taxon>Liliopsida</taxon>
        <taxon>Asparagales</taxon>
        <taxon>Orchidaceae</taxon>
        <taxon>Orchidoideae</taxon>
        <taxon>Orchideae</taxon>
        <taxon>Orchidinae</taxon>
        <taxon>Platanthera</taxon>
    </lineage>
</organism>
<keyword evidence="1" id="KW-0175">Coiled coil</keyword>
<feature type="transmembrane region" description="Helical" evidence="3">
    <location>
        <begin position="217"/>
        <end position="236"/>
    </location>
</feature>
<evidence type="ECO:0000256" key="2">
    <source>
        <dbReference type="SAM" id="MobiDB-lite"/>
    </source>
</evidence>
<comment type="caution">
    <text evidence="4">The sequence shown here is derived from an EMBL/GenBank/DDBJ whole genome shotgun (WGS) entry which is preliminary data.</text>
</comment>